<dbReference type="Proteomes" id="UP001589535">
    <property type="component" value="Unassembled WGS sequence"/>
</dbReference>
<accession>A0ABV5U800</accession>
<feature type="compositionally biased region" description="Basic residues" evidence="1">
    <location>
        <begin position="97"/>
        <end position="129"/>
    </location>
</feature>
<dbReference type="SUPFAM" id="SSF52218">
    <property type="entry name" value="Flavoproteins"/>
    <property type="match status" value="1"/>
</dbReference>
<dbReference type="InterPro" id="IPR050712">
    <property type="entry name" value="NAD(P)H-dep_reductase"/>
</dbReference>
<dbReference type="PANTHER" id="PTHR30543">
    <property type="entry name" value="CHROMATE REDUCTASE"/>
    <property type="match status" value="1"/>
</dbReference>
<dbReference type="Gene3D" id="3.40.50.360">
    <property type="match status" value="1"/>
</dbReference>
<dbReference type="Pfam" id="PF03358">
    <property type="entry name" value="FMN_red"/>
    <property type="match status" value="1"/>
</dbReference>
<dbReference type="EMBL" id="JBHMBK010000012">
    <property type="protein sequence ID" value="MFB9686028.1"/>
    <property type="molecule type" value="Genomic_DNA"/>
</dbReference>
<evidence type="ECO:0000313" key="3">
    <source>
        <dbReference type="EMBL" id="MFB9686028.1"/>
    </source>
</evidence>
<gene>
    <name evidence="3" type="ORF">ACFFTO_17675</name>
</gene>
<sequence length="129" mass="13796">MPCAPLATPDRRPSAAVRAWLMAMAAADGYVFVTPEYNHALPAALKDALDFLATEAAGKPVSVVSYSTTAHGGPSPVSSCAWRSAKRACSATQKPSLRPRRPAHRPHRRTGRATRLGTPRRRVRSGLPA</sequence>
<keyword evidence="3" id="KW-0560">Oxidoreductase</keyword>
<dbReference type="InterPro" id="IPR005025">
    <property type="entry name" value="FMN_Rdtase-like_dom"/>
</dbReference>
<proteinExistence type="predicted"/>
<dbReference type="RefSeq" id="WP_378194537.1">
    <property type="nucleotide sequence ID" value="NZ_JBHMBK010000012.1"/>
</dbReference>
<feature type="domain" description="NADPH-dependent FMN reductase-like" evidence="2">
    <location>
        <begin position="11"/>
        <end position="74"/>
    </location>
</feature>
<organism evidence="3 4">
    <name type="scientific">Amycolatopsis plumensis</name>
    <dbReference type="NCBI Taxonomy" id="236508"/>
    <lineage>
        <taxon>Bacteria</taxon>
        <taxon>Bacillati</taxon>
        <taxon>Actinomycetota</taxon>
        <taxon>Actinomycetes</taxon>
        <taxon>Pseudonocardiales</taxon>
        <taxon>Pseudonocardiaceae</taxon>
        <taxon>Amycolatopsis</taxon>
    </lineage>
</organism>
<name>A0ABV5U800_9PSEU</name>
<dbReference type="EC" id="1.-.-.-" evidence="3"/>
<evidence type="ECO:0000313" key="4">
    <source>
        <dbReference type="Proteomes" id="UP001589535"/>
    </source>
</evidence>
<feature type="region of interest" description="Disordered" evidence="1">
    <location>
        <begin position="89"/>
        <end position="129"/>
    </location>
</feature>
<dbReference type="PANTHER" id="PTHR30543:SF21">
    <property type="entry name" value="NAD(P)H-DEPENDENT FMN REDUCTASE LOT6"/>
    <property type="match status" value="1"/>
</dbReference>
<dbReference type="InterPro" id="IPR029039">
    <property type="entry name" value="Flavoprotein-like_sf"/>
</dbReference>
<reference evidence="3 4" key="1">
    <citation type="submission" date="2024-09" db="EMBL/GenBank/DDBJ databases">
        <authorList>
            <person name="Sun Q."/>
            <person name="Mori K."/>
        </authorList>
    </citation>
    <scope>NUCLEOTIDE SEQUENCE [LARGE SCALE GENOMIC DNA]</scope>
    <source>
        <strain evidence="3 4">JCM 13852</strain>
    </source>
</reference>
<keyword evidence="4" id="KW-1185">Reference proteome</keyword>
<protein>
    <submittedName>
        <fullName evidence="3">NADPH-dependent FMN reductase</fullName>
        <ecNumber evidence="3">1.-.-.-</ecNumber>
    </submittedName>
</protein>
<dbReference type="GO" id="GO:0016491">
    <property type="term" value="F:oxidoreductase activity"/>
    <property type="evidence" value="ECO:0007669"/>
    <property type="project" value="UniProtKB-KW"/>
</dbReference>
<comment type="caution">
    <text evidence="3">The sequence shown here is derived from an EMBL/GenBank/DDBJ whole genome shotgun (WGS) entry which is preliminary data.</text>
</comment>
<evidence type="ECO:0000259" key="2">
    <source>
        <dbReference type="Pfam" id="PF03358"/>
    </source>
</evidence>
<evidence type="ECO:0000256" key="1">
    <source>
        <dbReference type="SAM" id="MobiDB-lite"/>
    </source>
</evidence>